<dbReference type="KEGG" id="smf:Smon_0031"/>
<name>D1AW53_STRM9</name>
<sequence length="41" mass="5006">MKSDYIVIENSKNKYKVIKSIEKVYNMTFSNENTFEYNYND</sequence>
<evidence type="ECO:0000313" key="2">
    <source>
        <dbReference type="Proteomes" id="UP000002072"/>
    </source>
</evidence>
<accession>D1AW53</accession>
<dbReference type="EMBL" id="CP001779">
    <property type="protein sequence ID" value="ACZ00529.1"/>
    <property type="molecule type" value="Genomic_DNA"/>
</dbReference>
<dbReference type="RefSeq" id="WP_012858087.1">
    <property type="nucleotide sequence ID" value="NC_013515.1"/>
</dbReference>
<reference evidence="1 2" key="1">
    <citation type="journal article" date="2009" name="Stand. Genomic Sci.">
        <title>Complete genome sequence of Streptobacillus moniliformis type strain (9901T).</title>
        <authorList>
            <person name="Nolan M."/>
            <person name="Gronow S."/>
            <person name="Lapidus A."/>
            <person name="Ivanova N."/>
            <person name="Copeland A."/>
            <person name="Lucas S."/>
            <person name="Del Rio T.G."/>
            <person name="Chen F."/>
            <person name="Tice H."/>
            <person name="Pitluck S."/>
            <person name="Cheng J.F."/>
            <person name="Sims D."/>
            <person name="Meincke L."/>
            <person name="Bruce D."/>
            <person name="Goodwin L."/>
            <person name="Brettin T."/>
            <person name="Han C."/>
            <person name="Detter J.C."/>
            <person name="Ovchinikova G."/>
            <person name="Pati A."/>
            <person name="Mavromatis K."/>
            <person name="Mikhailova N."/>
            <person name="Chen A."/>
            <person name="Palaniappan K."/>
            <person name="Land M."/>
            <person name="Hauser L."/>
            <person name="Chang Y.J."/>
            <person name="Jeffries C.D."/>
            <person name="Rohde M."/>
            <person name="Sproer C."/>
            <person name="Goker M."/>
            <person name="Bristow J."/>
            <person name="Eisen J.A."/>
            <person name="Markowitz V."/>
            <person name="Hugenholtz P."/>
            <person name="Kyrpides N.C."/>
            <person name="Klenk H.P."/>
            <person name="Chain P."/>
        </authorList>
    </citation>
    <scope>NUCLEOTIDE SEQUENCE [LARGE SCALE GENOMIC DNA]</scope>
    <source>
        <strain evidence="2">ATCC 14647 / DSM 12112 / NCTC 10651 / 9901</strain>
    </source>
</reference>
<dbReference type="GeneID" id="76832611"/>
<organism evidence="1 2">
    <name type="scientific">Streptobacillus moniliformis (strain ATCC 14647 / DSM 12112 / NCTC 10651 / 9901)</name>
    <dbReference type="NCBI Taxonomy" id="519441"/>
    <lineage>
        <taxon>Bacteria</taxon>
        <taxon>Fusobacteriati</taxon>
        <taxon>Fusobacteriota</taxon>
        <taxon>Fusobacteriia</taxon>
        <taxon>Fusobacteriales</taxon>
        <taxon>Leptotrichiaceae</taxon>
        <taxon>Streptobacillus</taxon>
    </lineage>
</organism>
<dbReference type="AlphaFoldDB" id="D1AW53"/>
<dbReference type="STRING" id="519441.Smon_0031"/>
<proteinExistence type="predicted"/>
<dbReference type="Proteomes" id="UP000002072">
    <property type="component" value="Chromosome"/>
</dbReference>
<evidence type="ECO:0000313" key="1">
    <source>
        <dbReference type="EMBL" id="ACZ00529.1"/>
    </source>
</evidence>
<dbReference type="HOGENOM" id="CLU_3277375_0_0_0"/>
<protein>
    <submittedName>
        <fullName evidence="1">Uncharacterized protein</fullName>
    </submittedName>
</protein>
<keyword evidence="2" id="KW-1185">Reference proteome</keyword>
<gene>
    <name evidence="1" type="ordered locus">Smon_0031</name>
</gene>